<dbReference type="InterPro" id="IPR002895">
    <property type="entry name" value="Paramecium_SA"/>
</dbReference>
<dbReference type="EMBL" id="CT868051">
    <property type="protein sequence ID" value="CAK67226.1"/>
    <property type="molecule type" value="Genomic_DNA"/>
</dbReference>
<accession>A0C8V9</accession>
<protein>
    <submittedName>
        <fullName evidence="2">Uncharacterized protein</fullName>
    </submittedName>
</protein>
<evidence type="ECO:0000313" key="2">
    <source>
        <dbReference type="EMBL" id="CAK67226.1"/>
    </source>
</evidence>
<dbReference type="RefSeq" id="XP_001434623.1">
    <property type="nucleotide sequence ID" value="XM_001434586.1"/>
</dbReference>
<evidence type="ECO:0000313" key="3">
    <source>
        <dbReference type="Proteomes" id="UP000000600"/>
    </source>
</evidence>
<gene>
    <name evidence="2" type="ORF">GSPATT00036361001</name>
</gene>
<dbReference type="Pfam" id="PF01508">
    <property type="entry name" value="Paramecium_SA"/>
    <property type="match status" value="4"/>
</dbReference>
<sequence>MKILSFTFIIFLGFTYQVKYENICSDCSQLKSQRDCEQQQSVNGTCEWIITQGNTAAKCQLVNKVVIQKYTPYCELVDKPEINCAKTLGCAYVESKCTHFTGCPAYVKTKTTDCQAISNICVSDGNACIEAKECKAYTQQQCESIPSISGNLKCKWDRTAGNCRDYTCAEANAVFNTDEKCSSWLAGCVTNGQGCVNAPRPACSTYTGNDTACSSLIGSDGYCELATGTTKCKAKECINAPKSLTTDNDCQIYQKGCITTGKGCIFATAKPLCSTYSGDNTTCVGYIGSDGVCEGDTGGTKCRLRKCETWEYNTDELCKQNQSNCITNGKTCVSALQACDTYKGTAITCAVYIGTDGYCKGTSETNEASCQPKVCDEAPDTTTTDEDCGKQQVGCVTTGKGCVTKANLKSCTAYDGDATSCQFRVGTEGKCTWKSGTTCVARDCASAASNVNTNPLCANYFTNCVTTGSGCVSQTTCDLTVKQQSCEGTNNCSWQPICTSNTQCSDFQKKSICLANSARIKKFDKNDENGNPTNKMWLVEQCLQRIGLFRFNRSFLQH</sequence>
<dbReference type="OrthoDB" id="316494at2759"/>
<dbReference type="HOGENOM" id="CLU_026888_0_0_1"/>
<dbReference type="KEGG" id="ptm:GSPATT00036361001"/>
<proteinExistence type="predicted"/>
<dbReference type="OMA" id="CEFANCF"/>
<dbReference type="SMART" id="SM00639">
    <property type="entry name" value="PSA"/>
    <property type="match status" value="6"/>
</dbReference>
<dbReference type="InParanoid" id="A0C8V9"/>
<dbReference type="Proteomes" id="UP000000600">
    <property type="component" value="Unassembled WGS sequence"/>
</dbReference>
<evidence type="ECO:0000256" key="1">
    <source>
        <dbReference type="SAM" id="SignalP"/>
    </source>
</evidence>
<dbReference type="GeneID" id="5020408"/>
<keyword evidence="3" id="KW-1185">Reference proteome</keyword>
<name>A0C8V9_PARTE</name>
<reference evidence="2 3" key="1">
    <citation type="journal article" date="2006" name="Nature">
        <title>Global trends of whole-genome duplications revealed by the ciliate Paramecium tetraurelia.</title>
        <authorList>
            <consortium name="Genoscope"/>
            <person name="Aury J.-M."/>
            <person name="Jaillon O."/>
            <person name="Duret L."/>
            <person name="Noel B."/>
            <person name="Jubin C."/>
            <person name="Porcel B.M."/>
            <person name="Segurens B."/>
            <person name="Daubin V."/>
            <person name="Anthouard V."/>
            <person name="Aiach N."/>
            <person name="Arnaiz O."/>
            <person name="Billaut A."/>
            <person name="Beisson J."/>
            <person name="Blanc I."/>
            <person name="Bouhouche K."/>
            <person name="Camara F."/>
            <person name="Duharcourt S."/>
            <person name="Guigo R."/>
            <person name="Gogendeau D."/>
            <person name="Katinka M."/>
            <person name="Keller A.-M."/>
            <person name="Kissmehl R."/>
            <person name="Klotz C."/>
            <person name="Koll F."/>
            <person name="Le Moue A."/>
            <person name="Lepere C."/>
            <person name="Malinsky S."/>
            <person name="Nowacki M."/>
            <person name="Nowak J.K."/>
            <person name="Plattner H."/>
            <person name="Poulain J."/>
            <person name="Ruiz F."/>
            <person name="Serrano V."/>
            <person name="Zagulski M."/>
            <person name="Dessen P."/>
            <person name="Betermier M."/>
            <person name="Weissenbach J."/>
            <person name="Scarpelli C."/>
            <person name="Schachter V."/>
            <person name="Sperling L."/>
            <person name="Meyer E."/>
            <person name="Cohen J."/>
            <person name="Wincker P."/>
        </authorList>
    </citation>
    <scope>NUCLEOTIDE SEQUENCE [LARGE SCALE GENOMIC DNA]</scope>
    <source>
        <strain evidence="2 3">Stock d4-2</strain>
    </source>
</reference>
<feature type="signal peptide" evidence="1">
    <location>
        <begin position="1"/>
        <end position="20"/>
    </location>
</feature>
<keyword evidence="1" id="KW-0732">Signal</keyword>
<feature type="chain" id="PRO_5002622856" evidence="1">
    <location>
        <begin position="21"/>
        <end position="558"/>
    </location>
</feature>
<dbReference type="AlphaFoldDB" id="A0C8V9"/>
<organism evidence="2 3">
    <name type="scientific">Paramecium tetraurelia</name>
    <dbReference type="NCBI Taxonomy" id="5888"/>
    <lineage>
        <taxon>Eukaryota</taxon>
        <taxon>Sar</taxon>
        <taxon>Alveolata</taxon>
        <taxon>Ciliophora</taxon>
        <taxon>Intramacronucleata</taxon>
        <taxon>Oligohymenophorea</taxon>
        <taxon>Peniculida</taxon>
        <taxon>Parameciidae</taxon>
        <taxon>Paramecium</taxon>
    </lineage>
</organism>